<gene>
    <name evidence="1" type="ORF">DW355_07020</name>
</gene>
<evidence type="ECO:0000313" key="2">
    <source>
        <dbReference type="Proteomes" id="UP000292939"/>
    </source>
</evidence>
<name>A0A4P6UKC6_9BURK</name>
<organism evidence="1 2">
    <name type="scientific">Hylemonella gracilis</name>
    <dbReference type="NCBI Taxonomy" id="80880"/>
    <lineage>
        <taxon>Bacteria</taxon>
        <taxon>Pseudomonadati</taxon>
        <taxon>Pseudomonadota</taxon>
        <taxon>Betaproteobacteria</taxon>
        <taxon>Burkholderiales</taxon>
        <taxon>Comamonadaceae</taxon>
        <taxon>Hylemonella</taxon>
    </lineage>
</organism>
<dbReference type="AlphaFoldDB" id="A0A4P6UKC6"/>
<dbReference type="KEGG" id="hgr:DW355_07020"/>
<evidence type="ECO:0000313" key="1">
    <source>
        <dbReference type="EMBL" id="QBK04570.1"/>
    </source>
</evidence>
<accession>A0A4P6UKC6</accession>
<protein>
    <submittedName>
        <fullName evidence="1">Uncharacterized protein</fullName>
    </submittedName>
</protein>
<proteinExistence type="predicted"/>
<reference evidence="1 2" key="1">
    <citation type="submission" date="2018-07" db="EMBL/GenBank/DDBJ databases">
        <title>Exploring interactions and the metabolic potential of the ultra-small soil bacteria Hylemonella gracilis.</title>
        <authorList>
            <person name="Tyc O."/>
            <person name="Kulkarni P."/>
            <person name="Gawehns F."/>
            <person name="Hundscheid M."/>
            <person name="Zweers H."/>
            <person name="Garbeva P."/>
        </authorList>
    </citation>
    <scope>NUCLEOTIDE SEQUENCE [LARGE SCALE GENOMIC DNA]</scope>
    <source>
        <strain evidence="1 2">NS1</strain>
    </source>
</reference>
<sequence length="85" mass="9979">MDMARTERLMEDVNARTGITPASSWRDDRDAVKYIWRLRRMEADYWIDGCRATKARVIPTKRFLMPESTRESFGRVLLTLKALGQ</sequence>
<dbReference type="EMBL" id="CP031395">
    <property type="protein sequence ID" value="QBK04570.1"/>
    <property type="molecule type" value="Genomic_DNA"/>
</dbReference>
<dbReference type="Proteomes" id="UP000292939">
    <property type="component" value="Chromosome"/>
</dbReference>